<dbReference type="SUPFAM" id="SSF54862">
    <property type="entry name" value="4Fe-4S ferredoxins"/>
    <property type="match status" value="1"/>
</dbReference>
<dbReference type="AlphaFoldDB" id="A0A7G9GI18"/>
<gene>
    <name evidence="2" type="ORF">H9Q79_07300</name>
</gene>
<dbReference type="InterPro" id="IPR017896">
    <property type="entry name" value="4Fe4S_Fe-S-bd"/>
</dbReference>
<proteinExistence type="predicted"/>
<dbReference type="PANTHER" id="PTHR42827">
    <property type="entry name" value="IRON-SULFUR CLUSTER-BINDING PROTEIN-RELATED"/>
    <property type="match status" value="1"/>
</dbReference>
<dbReference type="KEGG" id="whj:H9Q79_07300"/>
<evidence type="ECO:0000313" key="2">
    <source>
        <dbReference type="EMBL" id="QNM10450.1"/>
    </source>
</evidence>
<evidence type="ECO:0000313" key="3">
    <source>
        <dbReference type="Proteomes" id="UP000515860"/>
    </source>
</evidence>
<dbReference type="Proteomes" id="UP000515860">
    <property type="component" value="Chromosome"/>
</dbReference>
<evidence type="ECO:0000259" key="1">
    <source>
        <dbReference type="PROSITE" id="PS51379"/>
    </source>
</evidence>
<keyword evidence="3" id="KW-1185">Reference proteome</keyword>
<dbReference type="PANTHER" id="PTHR42827:SF1">
    <property type="entry name" value="IRON-SULFUR CLUSTER-BINDING PROTEIN"/>
    <property type="match status" value="1"/>
</dbReference>
<sequence length="270" mass="29868">MKTVVTRWIENFVLDYQDKKGINFWRKPLVGFADAENPYILRLKEIVGPEHGLPKDVLPAASIVIACFVPFTRDLARTNLVGEPYASEEWALAYEVTNAMLGELNQALIVFLEGKGYQGAVSPEAFTFDQKQLKSNWSHRHIAYAAGLGTFGVNNMLITEAGCCGRYTTVVTNLDVEPDSVCGEEQCLYKKDGSCGVCVKHCPAGALTLEGYDRHKCYDLLKLNALKYTEFGSSYVNQYGEANSVGSEVCGKCVVYAPCTCRGEENLRRS</sequence>
<dbReference type="EMBL" id="CP060635">
    <property type="protein sequence ID" value="QNM10450.1"/>
    <property type="molecule type" value="Genomic_DNA"/>
</dbReference>
<accession>A0A7G9GI18</accession>
<feature type="domain" description="4Fe-4S ferredoxin-type" evidence="1">
    <location>
        <begin position="178"/>
        <end position="212"/>
    </location>
</feature>
<protein>
    <submittedName>
        <fullName evidence="2">Epoxyqueuosine reductase</fullName>
    </submittedName>
</protein>
<name>A0A7G9GI18_9FIRM</name>
<dbReference type="PROSITE" id="PS51379">
    <property type="entry name" value="4FE4S_FER_2"/>
    <property type="match status" value="1"/>
</dbReference>
<reference evidence="2 3" key="1">
    <citation type="submission" date="2020-08" db="EMBL/GenBank/DDBJ databases">
        <authorList>
            <person name="Liu C."/>
            <person name="Sun Q."/>
        </authorList>
    </citation>
    <scope>NUCLEOTIDE SEQUENCE [LARGE SCALE GENOMIC DNA]</scope>
    <source>
        <strain evidence="2 3">NSJ-29</strain>
    </source>
</reference>
<organism evidence="2 3">
    <name type="scientific">Wansuia hejianensis</name>
    <dbReference type="NCBI Taxonomy" id="2763667"/>
    <lineage>
        <taxon>Bacteria</taxon>
        <taxon>Bacillati</taxon>
        <taxon>Bacillota</taxon>
        <taxon>Clostridia</taxon>
        <taxon>Lachnospirales</taxon>
        <taxon>Lachnospiraceae</taxon>
        <taxon>Wansuia</taxon>
    </lineage>
</organism>